<dbReference type="RefSeq" id="WP_406695768.1">
    <property type="nucleotide sequence ID" value="NZ_CP155447.1"/>
</dbReference>
<reference evidence="1" key="1">
    <citation type="submission" date="2024-05" db="EMBL/GenBank/DDBJ databases">
        <title>Planctomycetes of the genus Singulisphaera possess chitinolytic capabilities.</title>
        <authorList>
            <person name="Ivanova A."/>
        </authorList>
    </citation>
    <scope>NUCLEOTIDE SEQUENCE</scope>
    <source>
        <strain evidence="1">Ch08T</strain>
    </source>
</reference>
<name>A0AAU7CD91_9BACT</name>
<evidence type="ECO:0000313" key="1">
    <source>
        <dbReference type="EMBL" id="XBH03028.1"/>
    </source>
</evidence>
<organism evidence="1">
    <name type="scientific">Singulisphaera sp. Ch08</name>
    <dbReference type="NCBI Taxonomy" id="3120278"/>
    <lineage>
        <taxon>Bacteria</taxon>
        <taxon>Pseudomonadati</taxon>
        <taxon>Planctomycetota</taxon>
        <taxon>Planctomycetia</taxon>
        <taxon>Isosphaerales</taxon>
        <taxon>Isosphaeraceae</taxon>
        <taxon>Singulisphaera</taxon>
    </lineage>
</organism>
<dbReference type="EMBL" id="CP155447">
    <property type="protein sequence ID" value="XBH03028.1"/>
    <property type="molecule type" value="Genomic_DNA"/>
</dbReference>
<sequence length="131" mass="14390">MRKRAYRPEVPGCLEGRALLSGVAGLPANPVVLSQSHFFKIAERVRLGFQLYGRDRRDIASITDHIRDVSVWIPFARVDGLGPSIDRILGRMQHDVSAHVPGAVRSARSDVLAVIRASVEARVQAGEVVVR</sequence>
<dbReference type="AlphaFoldDB" id="A0AAU7CD91"/>
<gene>
    <name evidence="1" type="ORF">V5E97_32690</name>
</gene>
<protein>
    <submittedName>
        <fullName evidence="1">Uncharacterized protein</fullName>
    </submittedName>
</protein>
<proteinExistence type="predicted"/>
<accession>A0AAU7CD91</accession>